<gene>
    <name evidence="2" type="ORF">BDV40DRAFT_258527</name>
</gene>
<keyword evidence="1" id="KW-0472">Membrane</keyword>
<dbReference type="EMBL" id="ML738601">
    <property type="protein sequence ID" value="KAE8165303.1"/>
    <property type="molecule type" value="Genomic_DNA"/>
</dbReference>
<evidence type="ECO:0000256" key="1">
    <source>
        <dbReference type="SAM" id="Phobius"/>
    </source>
</evidence>
<name>A0A5N6V3G8_ASPTM</name>
<dbReference type="AlphaFoldDB" id="A0A5N6V3G8"/>
<keyword evidence="1" id="KW-0812">Transmembrane</keyword>
<proteinExistence type="predicted"/>
<protein>
    <submittedName>
        <fullName evidence="2">Uncharacterized protein</fullName>
    </submittedName>
</protein>
<reference evidence="2 3" key="1">
    <citation type="submission" date="2019-04" db="EMBL/GenBank/DDBJ databases">
        <title>Friends and foes A comparative genomics study of 23 Aspergillus species from section Flavi.</title>
        <authorList>
            <consortium name="DOE Joint Genome Institute"/>
            <person name="Kjaerbolling I."/>
            <person name="Vesth T."/>
            <person name="Frisvad J.C."/>
            <person name="Nybo J.L."/>
            <person name="Theobald S."/>
            <person name="Kildgaard S."/>
            <person name="Isbrandt T."/>
            <person name="Kuo A."/>
            <person name="Sato A."/>
            <person name="Lyhne E.K."/>
            <person name="Kogle M.E."/>
            <person name="Wiebenga A."/>
            <person name="Kun R.S."/>
            <person name="Lubbers R.J."/>
            <person name="Makela M.R."/>
            <person name="Barry K."/>
            <person name="Chovatia M."/>
            <person name="Clum A."/>
            <person name="Daum C."/>
            <person name="Haridas S."/>
            <person name="He G."/>
            <person name="LaButti K."/>
            <person name="Lipzen A."/>
            <person name="Mondo S."/>
            <person name="Riley R."/>
            <person name="Salamov A."/>
            <person name="Simmons B.A."/>
            <person name="Magnuson J.K."/>
            <person name="Henrissat B."/>
            <person name="Mortensen U.H."/>
            <person name="Larsen T.O."/>
            <person name="Devries R.P."/>
            <person name="Grigoriev I.V."/>
            <person name="Machida M."/>
            <person name="Baker S.E."/>
            <person name="Andersen M.R."/>
        </authorList>
    </citation>
    <scope>NUCLEOTIDE SEQUENCE [LARGE SCALE GENOMIC DNA]</scope>
    <source>
        <strain evidence="2 3">CBS 117626</strain>
    </source>
</reference>
<feature type="transmembrane region" description="Helical" evidence="1">
    <location>
        <begin position="22"/>
        <end position="48"/>
    </location>
</feature>
<accession>A0A5N6V3G8</accession>
<sequence>MYAANTSYSSLDRLMPSPFTPIWFSAVEVAACFLFFSFSFSFFFSVCLEPR</sequence>
<dbReference type="Proteomes" id="UP000326950">
    <property type="component" value="Unassembled WGS sequence"/>
</dbReference>
<organism evidence="2 3">
    <name type="scientific">Aspergillus tamarii</name>
    <dbReference type="NCBI Taxonomy" id="41984"/>
    <lineage>
        <taxon>Eukaryota</taxon>
        <taxon>Fungi</taxon>
        <taxon>Dikarya</taxon>
        <taxon>Ascomycota</taxon>
        <taxon>Pezizomycotina</taxon>
        <taxon>Eurotiomycetes</taxon>
        <taxon>Eurotiomycetidae</taxon>
        <taxon>Eurotiales</taxon>
        <taxon>Aspergillaceae</taxon>
        <taxon>Aspergillus</taxon>
        <taxon>Aspergillus subgen. Circumdati</taxon>
    </lineage>
</organism>
<keyword evidence="1" id="KW-1133">Transmembrane helix</keyword>
<evidence type="ECO:0000313" key="3">
    <source>
        <dbReference type="Proteomes" id="UP000326950"/>
    </source>
</evidence>
<evidence type="ECO:0000313" key="2">
    <source>
        <dbReference type="EMBL" id="KAE8165303.1"/>
    </source>
</evidence>
<keyword evidence="3" id="KW-1185">Reference proteome</keyword>